<reference evidence="1" key="1">
    <citation type="journal article" date="2015" name="Nature">
        <title>Complex archaea that bridge the gap between prokaryotes and eukaryotes.</title>
        <authorList>
            <person name="Spang A."/>
            <person name="Saw J.H."/>
            <person name="Jorgensen S.L."/>
            <person name="Zaremba-Niedzwiedzka K."/>
            <person name="Martijn J."/>
            <person name="Lind A.E."/>
            <person name="van Eijk R."/>
            <person name="Schleper C."/>
            <person name="Guy L."/>
            <person name="Ettema T.J."/>
        </authorList>
    </citation>
    <scope>NUCLEOTIDE SEQUENCE</scope>
</reference>
<organism evidence="1">
    <name type="scientific">marine sediment metagenome</name>
    <dbReference type="NCBI Taxonomy" id="412755"/>
    <lineage>
        <taxon>unclassified sequences</taxon>
        <taxon>metagenomes</taxon>
        <taxon>ecological metagenomes</taxon>
    </lineage>
</organism>
<proteinExistence type="predicted"/>
<sequence>MSHSSVENHSGKASQEFEEIQCELASRYGIETHERESEPFQIRNPRKQSVFILLVISHCHTQEEKCDIGSKAS</sequence>
<name>A0A0F9XEE9_9ZZZZ</name>
<accession>A0A0F9XEE9</accession>
<evidence type="ECO:0000313" key="1">
    <source>
        <dbReference type="EMBL" id="KKN90153.1"/>
    </source>
</evidence>
<dbReference type="EMBL" id="LAZR01000113">
    <property type="protein sequence ID" value="KKN90153.1"/>
    <property type="molecule type" value="Genomic_DNA"/>
</dbReference>
<protein>
    <submittedName>
        <fullName evidence="1">Uncharacterized protein</fullName>
    </submittedName>
</protein>
<dbReference type="AlphaFoldDB" id="A0A0F9XEE9"/>
<comment type="caution">
    <text evidence="1">The sequence shown here is derived from an EMBL/GenBank/DDBJ whole genome shotgun (WGS) entry which is preliminary data.</text>
</comment>
<gene>
    <name evidence="1" type="ORF">LCGC14_0232690</name>
</gene>